<sequence>NGIFTYNSAEALFYAENYKIKDILLGYPTMSKVDVDELCKAASIDGVSITVMVDDIKQINLLEEFAVKNNVEFDTLIEIDVADKLFGRNVGVYRSPIRDPEEAVKIAQIISKANNLHFRGIMGYEAQNASIGDDKALFRFVKKRSRKHVNIWRQNFVDALTKAGFQPEVVNGGGSGCFQETAAETSITEIGIGSLLFKSHIFDTINSLSEFLPSLFFVIQIVRKPKENIATAFSGGYVSSGSVRALPIPVIPKNIITSKDEEFGEVQTPFTFNPKQLDLDLGDPIFCRFGKAGEPLEHFNEVYIYQNGEIIDTYKTYRGYGKIFS</sequence>
<dbReference type="InterPro" id="IPR029066">
    <property type="entry name" value="PLP-binding_barrel"/>
</dbReference>
<dbReference type="SUPFAM" id="SSF51419">
    <property type="entry name" value="PLP-binding barrel"/>
    <property type="match status" value="1"/>
</dbReference>
<organism evidence="2">
    <name type="scientific">marine sediment metagenome</name>
    <dbReference type="NCBI Taxonomy" id="412755"/>
    <lineage>
        <taxon>unclassified sequences</taxon>
        <taxon>metagenomes</taxon>
        <taxon>ecological metagenomes</taxon>
    </lineage>
</organism>
<dbReference type="PANTHER" id="PTHR28004">
    <property type="entry name" value="ZGC:162816-RELATED"/>
    <property type="match status" value="1"/>
</dbReference>
<dbReference type="InterPro" id="IPR051466">
    <property type="entry name" value="D-amino_acid_metab_enzyme"/>
</dbReference>
<comment type="caution">
    <text evidence="2">The sequence shown here is derived from an EMBL/GenBank/DDBJ whole genome shotgun (WGS) entry which is preliminary data.</text>
</comment>
<dbReference type="InterPro" id="IPR001608">
    <property type="entry name" value="Ala_racemase_N"/>
</dbReference>
<evidence type="ECO:0000259" key="1">
    <source>
        <dbReference type="Pfam" id="PF01168"/>
    </source>
</evidence>
<feature type="domain" description="Alanine racemase N-terminal" evidence="1">
    <location>
        <begin position="35"/>
        <end position="196"/>
    </location>
</feature>
<dbReference type="AlphaFoldDB" id="X1ETM4"/>
<dbReference type="EMBL" id="BARU01005463">
    <property type="protein sequence ID" value="GAH36746.1"/>
    <property type="molecule type" value="Genomic_DNA"/>
</dbReference>
<gene>
    <name evidence="2" type="ORF">S03H2_10645</name>
</gene>
<dbReference type="Pfam" id="PF01168">
    <property type="entry name" value="Ala_racemase_N"/>
    <property type="match status" value="1"/>
</dbReference>
<dbReference type="GO" id="GO:0036088">
    <property type="term" value="P:D-serine catabolic process"/>
    <property type="evidence" value="ECO:0007669"/>
    <property type="project" value="TreeGrafter"/>
</dbReference>
<accession>X1ETM4</accession>
<reference evidence="2" key="1">
    <citation type="journal article" date="2014" name="Front. Microbiol.">
        <title>High frequency of phylogenetically diverse reductive dehalogenase-homologous genes in deep subseafloor sedimentary metagenomes.</title>
        <authorList>
            <person name="Kawai M."/>
            <person name="Futagami T."/>
            <person name="Toyoda A."/>
            <person name="Takaki Y."/>
            <person name="Nishi S."/>
            <person name="Hori S."/>
            <person name="Arai W."/>
            <person name="Tsubouchi T."/>
            <person name="Morono Y."/>
            <person name="Uchiyama I."/>
            <person name="Ito T."/>
            <person name="Fujiyama A."/>
            <person name="Inagaki F."/>
            <person name="Takami H."/>
        </authorList>
    </citation>
    <scope>NUCLEOTIDE SEQUENCE</scope>
    <source>
        <strain evidence="2">Expedition CK06-06</strain>
    </source>
</reference>
<proteinExistence type="predicted"/>
<dbReference type="GO" id="GO:0008721">
    <property type="term" value="F:D-serine ammonia-lyase activity"/>
    <property type="evidence" value="ECO:0007669"/>
    <property type="project" value="TreeGrafter"/>
</dbReference>
<protein>
    <recommendedName>
        <fullName evidence="1">Alanine racemase N-terminal domain-containing protein</fullName>
    </recommendedName>
</protein>
<evidence type="ECO:0000313" key="2">
    <source>
        <dbReference type="EMBL" id="GAH36746.1"/>
    </source>
</evidence>
<feature type="non-terminal residue" evidence="2">
    <location>
        <position position="1"/>
    </location>
</feature>
<dbReference type="PANTHER" id="PTHR28004:SF2">
    <property type="entry name" value="D-SERINE DEHYDRATASE"/>
    <property type="match status" value="1"/>
</dbReference>
<name>X1ETM4_9ZZZZ</name>
<dbReference type="Gene3D" id="3.20.20.10">
    <property type="entry name" value="Alanine racemase"/>
    <property type="match status" value="1"/>
</dbReference>